<evidence type="ECO:0000256" key="1">
    <source>
        <dbReference type="SAM" id="Phobius"/>
    </source>
</evidence>
<proteinExistence type="predicted"/>
<dbReference type="GeneID" id="8097420"/>
<keyword evidence="1" id="KW-0472">Membrane</keyword>
<gene>
    <name evidence="2" type="ORF">AulaCp041</name>
</gene>
<protein>
    <submittedName>
        <fullName evidence="2">Conserved hypothetical integral membrane protein</fullName>
    </submittedName>
</protein>
<dbReference type="EMBL" id="GQ231542">
    <property type="protein sequence ID" value="ACS36929.1"/>
    <property type="molecule type" value="Genomic_DNA"/>
</dbReference>
<keyword evidence="2" id="KW-0150">Chloroplast</keyword>
<dbReference type="GO" id="GO:0016020">
    <property type="term" value="C:membrane"/>
    <property type="evidence" value="ECO:0007669"/>
    <property type="project" value="InterPro"/>
</dbReference>
<keyword evidence="2" id="KW-0934">Plastid</keyword>
<accession>C6KIX3</accession>
<dbReference type="Pfam" id="PF02325">
    <property type="entry name" value="CCB3_YggT"/>
    <property type="match status" value="1"/>
</dbReference>
<dbReference type="RefSeq" id="YP_003002217.1">
    <property type="nucleotide sequence ID" value="NC_012903.1"/>
</dbReference>
<keyword evidence="1" id="KW-1133">Transmembrane helix</keyword>
<reference evidence="2" key="1">
    <citation type="journal article" date="2010" name="J. Phycol.">
        <title>Analyses of the complete chloroplast genome sequences of two members of the pelagophyceae: Aureococcus anophagefferens CCMP1984 and Aureoumbra lagunensis CCMP1507.</title>
        <authorList>
            <person name="Ong H.C."/>
            <person name="Wilhelm S.W."/>
            <person name="Gobler C.J."/>
            <person name="Bullerjahn G."/>
            <person name="Jacobs M.A."/>
            <person name="McKay J."/>
            <person name="Sims E.H."/>
            <person name="Gillett W.G."/>
            <person name="Zhou Y."/>
            <person name="Haugen E."/>
            <person name="Rocap G."/>
            <person name="Cattolico R.A."/>
        </authorList>
    </citation>
    <scope>NUCLEOTIDE SEQUENCE</scope>
    <source>
        <strain evidence="2">CCMP 1507</strain>
    </source>
</reference>
<name>C6KIX3_9STRA</name>
<geneLocation type="chloroplast" evidence="2"/>
<organism evidence="2">
    <name type="scientific">Aureoumbra lagunensis</name>
    <dbReference type="NCBI Taxonomy" id="44058"/>
    <lineage>
        <taxon>Eukaryota</taxon>
        <taxon>Sar</taxon>
        <taxon>Stramenopiles</taxon>
        <taxon>Ochrophyta</taxon>
        <taxon>Pelagophyceae</taxon>
        <taxon>Pelagomonadales</taxon>
        <taxon>Aureoumbra</taxon>
    </lineage>
</organism>
<dbReference type="AlphaFoldDB" id="C6KIX3"/>
<evidence type="ECO:0000313" key="2">
    <source>
        <dbReference type="EMBL" id="ACS36929.1"/>
    </source>
</evidence>
<sequence>MLESFTDMVAHTIDSDISARFLAEDYIEEYVTSIGLHINFLNPGFIFEFGPETAPIMGLIRYILVDFTRIYTVLLTLRYTIQFFGQINPYDGGFMEVIYTFTQPYTRFFLGYFPNIFGIDGGLFVSFYLLDRLDSILLNLIIIDPTGQRY</sequence>
<keyword evidence="1" id="KW-0812">Transmembrane</keyword>
<dbReference type="InterPro" id="IPR003425">
    <property type="entry name" value="CCB3/YggT"/>
</dbReference>
<feature type="transmembrane region" description="Helical" evidence="1">
    <location>
        <begin position="109"/>
        <end position="130"/>
    </location>
</feature>